<dbReference type="Proteomes" id="UP000008694">
    <property type="component" value="Unassembled WGS sequence"/>
</dbReference>
<keyword evidence="3" id="KW-1185">Reference proteome</keyword>
<gene>
    <name evidence="2" type="ORF">ARALYDRAFT_655422</name>
</gene>
<dbReference type="AlphaFoldDB" id="D7MXI7"/>
<organism evidence="3">
    <name type="scientific">Arabidopsis lyrata subsp. lyrata</name>
    <name type="common">Lyre-leaved rock-cress</name>
    <dbReference type="NCBI Taxonomy" id="81972"/>
    <lineage>
        <taxon>Eukaryota</taxon>
        <taxon>Viridiplantae</taxon>
        <taxon>Streptophyta</taxon>
        <taxon>Embryophyta</taxon>
        <taxon>Tracheophyta</taxon>
        <taxon>Spermatophyta</taxon>
        <taxon>Magnoliopsida</taxon>
        <taxon>eudicotyledons</taxon>
        <taxon>Gunneridae</taxon>
        <taxon>Pentapetalae</taxon>
        <taxon>rosids</taxon>
        <taxon>malvids</taxon>
        <taxon>Brassicales</taxon>
        <taxon>Brassicaceae</taxon>
        <taxon>Camelineae</taxon>
        <taxon>Arabidopsis</taxon>
    </lineage>
</organism>
<feature type="transmembrane region" description="Helical" evidence="1">
    <location>
        <begin position="75"/>
        <end position="92"/>
    </location>
</feature>
<evidence type="ECO:0000256" key="1">
    <source>
        <dbReference type="SAM" id="Phobius"/>
    </source>
</evidence>
<name>D7MXI7_ARALL</name>
<protein>
    <submittedName>
        <fullName evidence="2">Predicted protein</fullName>
    </submittedName>
</protein>
<dbReference type="EMBL" id="GL349011">
    <property type="protein sequence ID" value="EFH38744.1"/>
    <property type="molecule type" value="Genomic_DNA"/>
</dbReference>
<sequence>RKQQPSSTDHTASKVQQLPWKSEDPMVSISMSLVRSLWLCLKDPMDKKQWQIAEKGNCIEWVFLVILLRRLKKEYTLILLLNLVVMGLEFPLTELFW</sequence>
<accession>D7MXI7</accession>
<keyword evidence="1" id="KW-1133">Transmembrane helix</keyword>
<reference evidence="3" key="1">
    <citation type="journal article" date="2011" name="Nat. Genet.">
        <title>The Arabidopsis lyrata genome sequence and the basis of rapid genome size change.</title>
        <authorList>
            <person name="Hu T.T."/>
            <person name="Pattyn P."/>
            <person name="Bakker E.G."/>
            <person name="Cao J."/>
            <person name="Cheng J.-F."/>
            <person name="Clark R.M."/>
            <person name="Fahlgren N."/>
            <person name="Fawcett J.A."/>
            <person name="Grimwood J."/>
            <person name="Gundlach H."/>
            <person name="Haberer G."/>
            <person name="Hollister J.D."/>
            <person name="Ossowski S."/>
            <person name="Ottilar R.P."/>
            <person name="Salamov A.A."/>
            <person name="Schneeberger K."/>
            <person name="Spannagl M."/>
            <person name="Wang X."/>
            <person name="Yang L."/>
            <person name="Nasrallah M.E."/>
            <person name="Bergelson J."/>
            <person name="Carrington J.C."/>
            <person name="Gaut B.S."/>
            <person name="Schmutz J."/>
            <person name="Mayer K.F.X."/>
            <person name="Van de Peer Y."/>
            <person name="Grigoriev I.V."/>
            <person name="Nordborg M."/>
            <person name="Weigel D."/>
            <person name="Guo Y.-L."/>
        </authorList>
    </citation>
    <scope>NUCLEOTIDE SEQUENCE [LARGE SCALE GENOMIC DNA]</scope>
    <source>
        <strain evidence="3">cv. MN47</strain>
    </source>
</reference>
<feature type="non-terminal residue" evidence="2">
    <location>
        <position position="1"/>
    </location>
</feature>
<proteinExistence type="predicted"/>
<evidence type="ECO:0000313" key="2">
    <source>
        <dbReference type="EMBL" id="EFH38744.1"/>
    </source>
</evidence>
<dbReference type="Gramene" id="Al_scaffold_0431_1">
    <property type="protein sequence ID" value="Al_scaffold_0431_1"/>
    <property type="gene ID" value="Al_scaffold_0431_1"/>
</dbReference>
<keyword evidence="1" id="KW-0812">Transmembrane</keyword>
<evidence type="ECO:0000313" key="3">
    <source>
        <dbReference type="Proteomes" id="UP000008694"/>
    </source>
</evidence>
<keyword evidence="1" id="KW-0472">Membrane</keyword>
<dbReference type="HOGENOM" id="CLU_2352713_0_0_1"/>